<gene>
    <name evidence="1" type="ORF">NCTC7911_03024</name>
</gene>
<dbReference type="GeneID" id="302271492"/>
<dbReference type="AlphaFoldDB" id="A0A378UDK7"/>
<keyword evidence="2" id="KW-1185">Reference proteome</keyword>
<evidence type="ECO:0000313" key="1">
    <source>
        <dbReference type="EMBL" id="STZ74843.1"/>
    </source>
</evidence>
<organism evidence="1 2">
    <name type="scientific">Moraxella lacunata</name>
    <dbReference type="NCBI Taxonomy" id="477"/>
    <lineage>
        <taxon>Bacteria</taxon>
        <taxon>Pseudomonadati</taxon>
        <taxon>Pseudomonadota</taxon>
        <taxon>Gammaproteobacteria</taxon>
        <taxon>Moraxellales</taxon>
        <taxon>Moraxellaceae</taxon>
        <taxon>Moraxella</taxon>
    </lineage>
</organism>
<evidence type="ECO:0000313" key="2">
    <source>
        <dbReference type="Proteomes" id="UP000254107"/>
    </source>
</evidence>
<dbReference type="RefSeq" id="WP_147285354.1">
    <property type="nucleotide sequence ID" value="NZ_UGQC01000004.1"/>
</dbReference>
<reference evidence="1 2" key="1">
    <citation type="submission" date="2018-06" db="EMBL/GenBank/DDBJ databases">
        <authorList>
            <consortium name="Pathogen Informatics"/>
            <person name="Doyle S."/>
        </authorList>
    </citation>
    <scope>NUCLEOTIDE SEQUENCE [LARGE SCALE GENOMIC DNA]</scope>
    <source>
        <strain evidence="1 2">NCTC7911</strain>
    </source>
</reference>
<sequence>MLSRSVPVKVSGGRENKTESLPISIEQVAAAVRSNPDYKAGTPVCFGSCWSGSSGTAQQLANELGVPVYAPTRPVAWSISKQKWVMDTEAGKPSIDNSEISAEWIMFYPKREGD</sequence>
<accession>A0A378UDK7</accession>
<proteinExistence type="predicted"/>
<dbReference type="Proteomes" id="UP000254107">
    <property type="component" value="Unassembled WGS sequence"/>
</dbReference>
<dbReference type="EMBL" id="UGQC01000004">
    <property type="protein sequence ID" value="STZ74843.1"/>
    <property type="molecule type" value="Genomic_DNA"/>
</dbReference>
<name>A0A378UDK7_MORLA</name>
<protein>
    <submittedName>
        <fullName evidence="1">Uncharacterized protein</fullName>
    </submittedName>
</protein>